<evidence type="ECO:0000313" key="4">
    <source>
        <dbReference type="EnsemblPlants" id="AET3Gv20540100.6"/>
    </source>
</evidence>
<reference evidence="5" key="2">
    <citation type="journal article" date="2017" name="Nat. Plants">
        <title>The Aegilops tauschii genome reveals multiple impacts of transposons.</title>
        <authorList>
            <person name="Zhao G."/>
            <person name="Zou C."/>
            <person name="Li K."/>
            <person name="Wang K."/>
            <person name="Li T."/>
            <person name="Gao L."/>
            <person name="Zhang X."/>
            <person name="Wang H."/>
            <person name="Yang Z."/>
            <person name="Liu X."/>
            <person name="Jiang W."/>
            <person name="Mao L."/>
            <person name="Kong X."/>
            <person name="Jiao Y."/>
            <person name="Jia J."/>
        </authorList>
    </citation>
    <scope>NUCLEOTIDE SEQUENCE [LARGE SCALE GENOMIC DNA]</scope>
    <source>
        <strain evidence="5">cv. AL8/78</strain>
    </source>
</reference>
<sequence length="98" mass="10704">AEVGQMVCGSCRELIAYPRGAVHVQCAACRTVNLVVEAHEVGNVHCGRCEILLMYPFGAPAVKCSLCLFVTEIGERNVRPRISVEQVTPHQQELANQV</sequence>
<feature type="domain" description="Zinc finger LSD1-type" evidence="3">
    <location>
        <begin position="8"/>
        <end position="32"/>
    </location>
</feature>
<dbReference type="GO" id="GO:0005634">
    <property type="term" value="C:nucleus"/>
    <property type="evidence" value="ECO:0007669"/>
    <property type="project" value="UniProtKB-SubCell"/>
</dbReference>
<reference evidence="4" key="4">
    <citation type="submission" date="2019-03" db="UniProtKB">
        <authorList>
            <consortium name="EnsemblPlants"/>
        </authorList>
    </citation>
    <scope>IDENTIFICATION</scope>
</reference>
<reference evidence="5" key="1">
    <citation type="journal article" date="2014" name="Science">
        <title>Ancient hybridizations among the ancestral genomes of bread wheat.</title>
        <authorList>
            <consortium name="International Wheat Genome Sequencing Consortium,"/>
            <person name="Marcussen T."/>
            <person name="Sandve S.R."/>
            <person name="Heier L."/>
            <person name="Spannagl M."/>
            <person name="Pfeifer M."/>
            <person name="Jakobsen K.S."/>
            <person name="Wulff B.B."/>
            <person name="Steuernagel B."/>
            <person name="Mayer K.F."/>
            <person name="Olsen O.A."/>
        </authorList>
    </citation>
    <scope>NUCLEOTIDE SEQUENCE [LARGE SCALE GENOMIC DNA]</scope>
    <source>
        <strain evidence="5">cv. AL8/78</strain>
    </source>
</reference>
<feature type="domain" description="Zinc finger LSD1-type" evidence="3">
    <location>
        <begin position="46"/>
        <end position="70"/>
    </location>
</feature>
<dbReference type="InterPro" id="IPR005735">
    <property type="entry name" value="Znf_LSD1"/>
</dbReference>
<evidence type="ECO:0000256" key="1">
    <source>
        <dbReference type="ARBA" id="ARBA00004123"/>
    </source>
</evidence>
<dbReference type="PANTHER" id="PTHR31747">
    <property type="entry name" value="PROTEIN LSD1"/>
    <property type="match status" value="1"/>
</dbReference>
<dbReference type="AlphaFoldDB" id="A0A453F1N3"/>
<evidence type="ECO:0000313" key="5">
    <source>
        <dbReference type="Proteomes" id="UP000015105"/>
    </source>
</evidence>
<dbReference type="Gramene" id="AET3Gv20540100.6">
    <property type="protein sequence ID" value="AET3Gv20540100.6"/>
    <property type="gene ID" value="AET3Gv20540100"/>
</dbReference>
<dbReference type="PANTHER" id="PTHR31747:SF17">
    <property type="entry name" value="PROTEIN LOL2"/>
    <property type="match status" value="1"/>
</dbReference>
<comment type="subcellular location">
    <subcellularLocation>
        <location evidence="1">Nucleus</location>
    </subcellularLocation>
</comment>
<dbReference type="NCBIfam" id="TIGR01053">
    <property type="entry name" value="LSD1"/>
    <property type="match status" value="2"/>
</dbReference>
<name>A0A453F1N3_AEGTS</name>
<dbReference type="Proteomes" id="UP000015105">
    <property type="component" value="Chromosome 3D"/>
</dbReference>
<reference evidence="4" key="5">
    <citation type="journal article" date="2021" name="G3 (Bethesda)">
        <title>Aegilops tauschii genome assembly Aet v5.0 features greater sequence contiguity and improved annotation.</title>
        <authorList>
            <person name="Wang L."/>
            <person name="Zhu T."/>
            <person name="Rodriguez J.C."/>
            <person name="Deal K.R."/>
            <person name="Dubcovsky J."/>
            <person name="McGuire P.E."/>
            <person name="Lux T."/>
            <person name="Spannagl M."/>
            <person name="Mayer K.F.X."/>
            <person name="Baldrich P."/>
            <person name="Meyers B.C."/>
            <person name="Huo N."/>
            <person name="Gu Y.Q."/>
            <person name="Zhou H."/>
            <person name="Devos K.M."/>
            <person name="Bennetzen J.L."/>
            <person name="Unver T."/>
            <person name="Budak H."/>
            <person name="Gulick P.J."/>
            <person name="Galiba G."/>
            <person name="Kalapos B."/>
            <person name="Nelson D.R."/>
            <person name="Li P."/>
            <person name="You F.M."/>
            <person name="Luo M.C."/>
            <person name="Dvorak J."/>
        </authorList>
    </citation>
    <scope>NUCLEOTIDE SEQUENCE [LARGE SCALE GENOMIC DNA]</scope>
    <source>
        <strain evidence="4">cv. AL8/78</strain>
    </source>
</reference>
<dbReference type="InterPro" id="IPR040319">
    <property type="entry name" value="LSD1-like"/>
</dbReference>
<evidence type="ECO:0000259" key="3">
    <source>
        <dbReference type="Pfam" id="PF06943"/>
    </source>
</evidence>
<proteinExistence type="predicted"/>
<reference evidence="4" key="3">
    <citation type="journal article" date="2017" name="Nature">
        <title>Genome sequence of the progenitor of the wheat D genome Aegilops tauschii.</title>
        <authorList>
            <person name="Luo M.C."/>
            <person name="Gu Y.Q."/>
            <person name="Puiu D."/>
            <person name="Wang H."/>
            <person name="Twardziok S.O."/>
            <person name="Deal K.R."/>
            <person name="Huo N."/>
            <person name="Zhu T."/>
            <person name="Wang L."/>
            <person name="Wang Y."/>
            <person name="McGuire P.E."/>
            <person name="Liu S."/>
            <person name="Long H."/>
            <person name="Ramasamy R.K."/>
            <person name="Rodriguez J.C."/>
            <person name="Van S.L."/>
            <person name="Yuan L."/>
            <person name="Wang Z."/>
            <person name="Xia Z."/>
            <person name="Xiao L."/>
            <person name="Anderson O.D."/>
            <person name="Ouyang S."/>
            <person name="Liang Y."/>
            <person name="Zimin A.V."/>
            <person name="Pertea G."/>
            <person name="Qi P."/>
            <person name="Bennetzen J.L."/>
            <person name="Dai X."/>
            <person name="Dawson M.W."/>
            <person name="Muller H.G."/>
            <person name="Kugler K."/>
            <person name="Rivarola-Duarte L."/>
            <person name="Spannagl M."/>
            <person name="Mayer K.F.X."/>
            <person name="Lu F.H."/>
            <person name="Bevan M.W."/>
            <person name="Leroy P."/>
            <person name="Li P."/>
            <person name="You F.M."/>
            <person name="Sun Q."/>
            <person name="Liu Z."/>
            <person name="Lyons E."/>
            <person name="Wicker T."/>
            <person name="Salzberg S.L."/>
            <person name="Devos K.M."/>
            <person name="Dvorak J."/>
        </authorList>
    </citation>
    <scope>NUCLEOTIDE SEQUENCE [LARGE SCALE GENOMIC DNA]</scope>
    <source>
        <strain evidence="4">cv. AL8/78</strain>
    </source>
</reference>
<keyword evidence="2" id="KW-0539">Nucleus</keyword>
<evidence type="ECO:0000256" key="2">
    <source>
        <dbReference type="ARBA" id="ARBA00023242"/>
    </source>
</evidence>
<dbReference type="Pfam" id="PF06943">
    <property type="entry name" value="zf-LSD1"/>
    <property type="match status" value="2"/>
</dbReference>
<dbReference type="EnsemblPlants" id="AET3Gv20540100.6">
    <property type="protein sequence ID" value="AET3Gv20540100.6"/>
    <property type="gene ID" value="AET3Gv20540100"/>
</dbReference>
<organism evidence="4 5">
    <name type="scientific">Aegilops tauschii subsp. strangulata</name>
    <name type="common">Goatgrass</name>
    <dbReference type="NCBI Taxonomy" id="200361"/>
    <lineage>
        <taxon>Eukaryota</taxon>
        <taxon>Viridiplantae</taxon>
        <taxon>Streptophyta</taxon>
        <taxon>Embryophyta</taxon>
        <taxon>Tracheophyta</taxon>
        <taxon>Spermatophyta</taxon>
        <taxon>Magnoliopsida</taxon>
        <taxon>Liliopsida</taxon>
        <taxon>Poales</taxon>
        <taxon>Poaceae</taxon>
        <taxon>BOP clade</taxon>
        <taxon>Pooideae</taxon>
        <taxon>Triticodae</taxon>
        <taxon>Triticeae</taxon>
        <taxon>Triticinae</taxon>
        <taxon>Aegilops</taxon>
    </lineage>
</organism>
<accession>A0A453F1N3</accession>
<protein>
    <recommendedName>
        <fullName evidence="3">Zinc finger LSD1-type domain-containing protein</fullName>
    </recommendedName>
</protein>
<keyword evidence="5" id="KW-1185">Reference proteome</keyword>